<dbReference type="InterPro" id="IPR036388">
    <property type="entry name" value="WH-like_DNA-bd_sf"/>
</dbReference>
<sequence>MPSLGTISPSGEWKESDKCFQSIGHVGLEIAYGTSLFEGVGKVITNRFRQDPRKKIDWENEPVLDSRHLQIFVAVQSVGSFTGAGKRLRLSQSSVTRAIQALESELGCRLLERSGRKVVLTAAGERLLVRARSILNEMGQARAEVSDEEGWGGKRLRIAASTTACQYILPAVFREFKESFPECMISVESADTPKGIELLEEKRVDLVLGVCPFREVDLVFHPLYQDRLVFVASSHHPLAHRATLAPEELSGLRYLLYNKSSVTFRIIQAYFERHRVRLRSFIELGNMEAIKEMVKVGLGIGVLPDWLVRQEFVKGTLIQLPFPGEVLERQWGILHRRNRSLSLAEETFLGLCRSVGQGLVQG</sequence>
<dbReference type="SUPFAM" id="SSF53850">
    <property type="entry name" value="Periplasmic binding protein-like II"/>
    <property type="match status" value="1"/>
</dbReference>
<keyword evidence="7" id="KW-1185">Reference proteome</keyword>
<gene>
    <name evidence="6" type="ORF">MPNT_20070</name>
</gene>
<protein>
    <submittedName>
        <fullName evidence="6">LysR family transcriptional regulator</fullName>
    </submittedName>
</protein>
<keyword evidence="2" id="KW-0805">Transcription regulation</keyword>
<reference evidence="6" key="1">
    <citation type="submission" date="2021-02" db="EMBL/GenBank/DDBJ databases">
        <authorList>
            <person name="Cremers G."/>
            <person name="Picone N."/>
        </authorList>
    </citation>
    <scope>NUCLEOTIDE SEQUENCE</scope>
    <source>
        <strain evidence="6">PQ17</strain>
    </source>
</reference>
<keyword evidence="4" id="KW-0804">Transcription</keyword>
<dbReference type="Gene3D" id="1.10.10.10">
    <property type="entry name" value="Winged helix-like DNA-binding domain superfamily/Winged helix DNA-binding domain"/>
    <property type="match status" value="1"/>
</dbReference>
<feature type="domain" description="HTH lysR-type" evidence="5">
    <location>
        <begin position="64"/>
        <end position="121"/>
    </location>
</feature>
<dbReference type="FunFam" id="1.10.10.10:FF:000001">
    <property type="entry name" value="LysR family transcriptional regulator"/>
    <property type="match status" value="1"/>
</dbReference>
<dbReference type="AlphaFoldDB" id="A0A8J2BP93"/>
<evidence type="ECO:0000313" key="7">
    <source>
        <dbReference type="Proteomes" id="UP000663859"/>
    </source>
</evidence>
<organism evidence="6 7">
    <name type="scientific">Candidatus Methylacidithermus pantelleriae</name>
    <dbReference type="NCBI Taxonomy" id="2744239"/>
    <lineage>
        <taxon>Bacteria</taxon>
        <taxon>Pseudomonadati</taxon>
        <taxon>Verrucomicrobiota</taxon>
        <taxon>Methylacidiphilae</taxon>
        <taxon>Methylacidiphilales</taxon>
        <taxon>Methylacidiphilaceae</taxon>
        <taxon>Candidatus Methylacidithermus</taxon>
    </lineage>
</organism>
<dbReference type="InterPro" id="IPR005119">
    <property type="entry name" value="LysR_subst-bd"/>
</dbReference>
<proteinExistence type="inferred from homology"/>
<evidence type="ECO:0000313" key="6">
    <source>
        <dbReference type="EMBL" id="CAF0695963.1"/>
    </source>
</evidence>
<evidence type="ECO:0000256" key="2">
    <source>
        <dbReference type="ARBA" id="ARBA00023015"/>
    </source>
</evidence>
<dbReference type="InterPro" id="IPR000847">
    <property type="entry name" value="LysR_HTH_N"/>
</dbReference>
<dbReference type="GO" id="GO:0000976">
    <property type="term" value="F:transcription cis-regulatory region binding"/>
    <property type="evidence" value="ECO:0007669"/>
    <property type="project" value="TreeGrafter"/>
</dbReference>
<evidence type="ECO:0000259" key="5">
    <source>
        <dbReference type="PROSITE" id="PS50931"/>
    </source>
</evidence>
<evidence type="ECO:0000256" key="3">
    <source>
        <dbReference type="ARBA" id="ARBA00023125"/>
    </source>
</evidence>
<dbReference type="SUPFAM" id="SSF46785">
    <property type="entry name" value="Winged helix' DNA-binding domain"/>
    <property type="match status" value="1"/>
</dbReference>
<accession>A0A8J2BP93</accession>
<name>A0A8J2BP93_9BACT</name>
<dbReference type="InterPro" id="IPR036390">
    <property type="entry name" value="WH_DNA-bd_sf"/>
</dbReference>
<dbReference type="GO" id="GO:0003700">
    <property type="term" value="F:DNA-binding transcription factor activity"/>
    <property type="evidence" value="ECO:0007669"/>
    <property type="project" value="InterPro"/>
</dbReference>
<comment type="caution">
    <text evidence="6">The sequence shown here is derived from an EMBL/GenBank/DDBJ whole genome shotgun (WGS) entry which is preliminary data.</text>
</comment>
<evidence type="ECO:0000256" key="1">
    <source>
        <dbReference type="ARBA" id="ARBA00009437"/>
    </source>
</evidence>
<dbReference type="PROSITE" id="PS50931">
    <property type="entry name" value="HTH_LYSR"/>
    <property type="match status" value="1"/>
</dbReference>
<dbReference type="Pfam" id="PF00126">
    <property type="entry name" value="HTH_1"/>
    <property type="match status" value="1"/>
</dbReference>
<dbReference type="Gene3D" id="3.40.190.290">
    <property type="match status" value="1"/>
</dbReference>
<dbReference type="PRINTS" id="PR00039">
    <property type="entry name" value="HTHLYSR"/>
</dbReference>
<dbReference type="PANTHER" id="PTHR30126:SF40">
    <property type="entry name" value="HTH-TYPE TRANSCRIPTIONAL REGULATOR GLTR"/>
    <property type="match status" value="1"/>
</dbReference>
<dbReference type="PANTHER" id="PTHR30126">
    <property type="entry name" value="HTH-TYPE TRANSCRIPTIONAL REGULATOR"/>
    <property type="match status" value="1"/>
</dbReference>
<dbReference type="Proteomes" id="UP000663859">
    <property type="component" value="Unassembled WGS sequence"/>
</dbReference>
<dbReference type="EMBL" id="CAJNOB010000012">
    <property type="protein sequence ID" value="CAF0695963.1"/>
    <property type="molecule type" value="Genomic_DNA"/>
</dbReference>
<dbReference type="CDD" id="cd05466">
    <property type="entry name" value="PBP2_LTTR_substrate"/>
    <property type="match status" value="1"/>
</dbReference>
<dbReference type="Pfam" id="PF03466">
    <property type="entry name" value="LysR_substrate"/>
    <property type="match status" value="1"/>
</dbReference>
<evidence type="ECO:0000256" key="4">
    <source>
        <dbReference type="ARBA" id="ARBA00023163"/>
    </source>
</evidence>
<keyword evidence="3" id="KW-0238">DNA-binding</keyword>
<comment type="similarity">
    <text evidence="1">Belongs to the LysR transcriptional regulatory family.</text>
</comment>